<dbReference type="EMBL" id="SMCN01000001">
    <property type="protein sequence ID" value="TCV88447.1"/>
    <property type="molecule type" value="Genomic_DNA"/>
</dbReference>
<sequence length="86" mass="10174">MTILRLILGDQLNPLHSWFTDIDHNVVYTLMEIRQETDYVLHHAQKIIGIFAAMRDFAEWLTAQGHRVHYLKIDDTDSRCPPIWMP</sequence>
<organism evidence="1 2">
    <name type="scientific">Methylomonas methanica</name>
    <dbReference type="NCBI Taxonomy" id="421"/>
    <lineage>
        <taxon>Bacteria</taxon>
        <taxon>Pseudomonadati</taxon>
        <taxon>Pseudomonadota</taxon>
        <taxon>Gammaproteobacteria</taxon>
        <taxon>Methylococcales</taxon>
        <taxon>Methylococcaceae</taxon>
        <taxon>Methylomonas</taxon>
    </lineage>
</organism>
<dbReference type="Pfam" id="PF04244">
    <property type="entry name" value="DPRP"/>
    <property type="match status" value="1"/>
</dbReference>
<keyword evidence="2" id="KW-1185">Reference proteome</keyword>
<protein>
    <submittedName>
        <fullName evidence="1">Deoxyribodipyrimidine photo-lyase-related protein</fullName>
    </submittedName>
</protein>
<dbReference type="Proteomes" id="UP000295649">
    <property type="component" value="Unassembled WGS sequence"/>
</dbReference>
<gene>
    <name evidence="1" type="ORF">EDE11_101237</name>
</gene>
<dbReference type="Gene3D" id="3.40.50.620">
    <property type="entry name" value="HUPs"/>
    <property type="match status" value="1"/>
</dbReference>
<comment type="caution">
    <text evidence="1">The sequence shown here is derived from an EMBL/GenBank/DDBJ whole genome shotgun (WGS) entry which is preliminary data.</text>
</comment>
<dbReference type="InterPro" id="IPR014729">
    <property type="entry name" value="Rossmann-like_a/b/a_fold"/>
</dbReference>
<reference evidence="1 2" key="1">
    <citation type="submission" date="2019-03" db="EMBL/GenBank/DDBJ databases">
        <title>Systems level insights into methane cycling in arid and semi-arid ecosystems.</title>
        <authorList>
            <person name="Kalyuzhnaya M."/>
        </authorList>
    </citation>
    <scope>NUCLEOTIDE SEQUENCE [LARGE SCALE GENOMIC DNA]</scope>
    <source>
        <strain evidence="1 2">S-1</strain>
    </source>
</reference>
<dbReference type="InterPro" id="IPR052551">
    <property type="entry name" value="UV-DNA_repair_photolyase"/>
</dbReference>
<dbReference type="InterPro" id="IPR007357">
    <property type="entry name" value="PhrB-like"/>
</dbReference>
<dbReference type="PANTHER" id="PTHR38657:SF1">
    <property type="entry name" value="SLR1343 PROTEIN"/>
    <property type="match status" value="1"/>
</dbReference>
<evidence type="ECO:0000313" key="2">
    <source>
        <dbReference type="Proteomes" id="UP000295649"/>
    </source>
</evidence>
<dbReference type="PANTHER" id="PTHR38657">
    <property type="entry name" value="SLR1343 PROTEIN"/>
    <property type="match status" value="1"/>
</dbReference>
<accession>A0ABY2CSW9</accession>
<proteinExistence type="predicted"/>
<name>A0ABY2CSW9_METMH</name>
<evidence type="ECO:0000313" key="1">
    <source>
        <dbReference type="EMBL" id="TCV88447.1"/>
    </source>
</evidence>